<reference evidence="2 3" key="1">
    <citation type="journal article" date="2016" name="Mol. Biol. Evol.">
        <title>Comparative Genomics of Early-Diverging Mushroom-Forming Fungi Provides Insights into the Origins of Lignocellulose Decay Capabilities.</title>
        <authorList>
            <person name="Nagy L.G."/>
            <person name="Riley R."/>
            <person name="Tritt A."/>
            <person name="Adam C."/>
            <person name="Daum C."/>
            <person name="Floudas D."/>
            <person name="Sun H."/>
            <person name="Yadav J.S."/>
            <person name="Pangilinan J."/>
            <person name="Larsson K.H."/>
            <person name="Matsuura K."/>
            <person name="Barry K."/>
            <person name="Labutti K."/>
            <person name="Kuo R."/>
            <person name="Ohm R.A."/>
            <person name="Bhattacharya S.S."/>
            <person name="Shirouzu T."/>
            <person name="Yoshinaga Y."/>
            <person name="Martin F.M."/>
            <person name="Grigoriev I.V."/>
            <person name="Hibbett D.S."/>
        </authorList>
    </citation>
    <scope>NUCLEOTIDE SEQUENCE [LARGE SCALE GENOMIC DNA]</scope>
    <source>
        <strain evidence="2 3">HHB10207 ss-3</strain>
    </source>
</reference>
<feature type="region of interest" description="Disordered" evidence="1">
    <location>
        <begin position="16"/>
        <end position="42"/>
    </location>
</feature>
<feature type="compositionally biased region" description="Pro residues" evidence="1">
    <location>
        <begin position="23"/>
        <end position="37"/>
    </location>
</feature>
<feature type="compositionally biased region" description="Acidic residues" evidence="1">
    <location>
        <begin position="981"/>
        <end position="1024"/>
    </location>
</feature>
<dbReference type="InterPro" id="IPR041078">
    <property type="entry name" value="Plavaka"/>
</dbReference>
<evidence type="ECO:0000256" key="1">
    <source>
        <dbReference type="SAM" id="MobiDB-lite"/>
    </source>
</evidence>
<proteinExistence type="predicted"/>
<evidence type="ECO:0000313" key="3">
    <source>
        <dbReference type="Proteomes" id="UP000076798"/>
    </source>
</evidence>
<sequence>MVFLRAHVVKLHTHGHLKDLKITPPPSPTSSPTPPSDGEPANTLKQRLKDALKPFPNYSTFLFARQHWLDGGTNASNRGELKLVKEVLHDPDFHGQDVPANLDRLRQRVIAFNPDQFSSSDGWRSGSVTISIPLGKPKKKEASFPLAVDYAVPGLQSRSIVDTVRRVISSDPNAINFHLHPFREYLHSDQPENPPERIYGELYSSDAFIKEYENVQQLPPEPDCDLERVVLGLQFWSDATLLCQFGDQKLWPMYMFVGNQSKYERSRPEMHAEHDIAYIPTLPDDVQDTIRRHRNGRGGSKPLITHCRRELMHAVLKVLFADPEFRHAYRHGIVLKFPDGEMRRAYLRVITYTGDYPEKVLLATIRQDGFCCCPRCEVEKDEIRLLGTTRDEEIRQEKRRIDTEQRRRLIRKARKLVYEKGYSVNSKKVEDLLRAASLVPTENAFSEALAEYGLDYFAILVVHILHEFEIGEWKGVLTHLIRILYSYDANMVYELDTRYRMVPPFGDYTIRKFRANVSQLKRLAARDYEDLLQVAIPVFKGLFPEPHDTAISRFLFALVDWHSLAKLRLHTTTTLSDLESATRVLGQAFRYFADVTSPGFQTVETPAETEARISRTLKRIQRQTQARSQTQHTQGSNLIDTAVTKRKPVEYTLLRPKLHFLGDYPRTIRLCGTVDSYTSGIGEACHRGRKDLKPRTNNRNIEPQIAKLVTLHEVMRIIAHRVGQVTWLRKIRARNRQQSREIKPNDAIVMRFEIAEDEKVFVRLSQLIEGRGEDPAITDFRVLLLDHIAARVRNTVYELDRLQYDTSDHGDLDIHKNRLYCHKTLRIHYTTYDMRRSTDSIKPFLSISADKISNKNSDRCNIMFRAKDLEQDRLSDDFSYAQVLGAFGFMDPADVIRASHIVPSFHKGRAPVYSQESCCYDVEGDWNGFMVNRYVDRDMMMRYRGGGPGHLDPAQSLARQEYPNPTDHSSNTPITQTPEGLQEEEDQDEDDEEDENEEGSESEDEPEELVDDSDDEMPYDAFAD</sequence>
<dbReference type="EMBL" id="KV428072">
    <property type="protein sequence ID" value="KZT37964.1"/>
    <property type="molecule type" value="Genomic_DNA"/>
</dbReference>
<accession>A0A166CYK5</accession>
<dbReference type="OrthoDB" id="3208495at2759"/>
<dbReference type="Pfam" id="PF18759">
    <property type="entry name" value="Plavaka"/>
    <property type="match status" value="1"/>
</dbReference>
<gene>
    <name evidence="2" type="ORF">SISSUDRAFT_1129151</name>
</gene>
<feature type="region of interest" description="Disordered" evidence="1">
    <location>
        <begin position="946"/>
        <end position="1024"/>
    </location>
</feature>
<protein>
    <submittedName>
        <fullName evidence="2">Uncharacterized protein</fullName>
    </submittedName>
</protein>
<dbReference type="AlphaFoldDB" id="A0A166CYK5"/>
<keyword evidence="3" id="KW-1185">Reference proteome</keyword>
<evidence type="ECO:0000313" key="2">
    <source>
        <dbReference type="EMBL" id="KZT37964.1"/>
    </source>
</evidence>
<name>A0A166CYK5_9AGAM</name>
<dbReference type="Proteomes" id="UP000076798">
    <property type="component" value="Unassembled WGS sequence"/>
</dbReference>
<dbReference type="STRING" id="1314776.A0A166CYK5"/>
<feature type="compositionally biased region" description="Polar residues" evidence="1">
    <location>
        <begin position="966"/>
        <end position="979"/>
    </location>
</feature>
<organism evidence="2 3">
    <name type="scientific">Sistotremastrum suecicum HHB10207 ss-3</name>
    <dbReference type="NCBI Taxonomy" id="1314776"/>
    <lineage>
        <taxon>Eukaryota</taxon>
        <taxon>Fungi</taxon>
        <taxon>Dikarya</taxon>
        <taxon>Basidiomycota</taxon>
        <taxon>Agaricomycotina</taxon>
        <taxon>Agaricomycetes</taxon>
        <taxon>Sistotremastrales</taxon>
        <taxon>Sistotremastraceae</taxon>
        <taxon>Sistotremastrum</taxon>
    </lineage>
</organism>